<dbReference type="EMBL" id="VSRR010000912">
    <property type="protein sequence ID" value="MPC20804.1"/>
    <property type="molecule type" value="Genomic_DNA"/>
</dbReference>
<dbReference type="Proteomes" id="UP000324222">
    <property type="component" value="Unassembled WGS sequence"/>
</dbReference>
<protein>
    <submittedName>
        <fullName evidence="1">Uncharacterized protein</fullName>
    </submittedName>
</protein>
<sequence>MRITLIPSMALSDSSEMLCSFSESSLLSLELTCYVCPTSLTLTILMKVIRMEGAQLGEDATSPPAPYHTHL</sequence>
<reference evidence="1 2" key="1">
    <citation type="submission" date="2019-05" db="EMBL/GenBank/DDBJ databases">
        <title>Another draft genome of Portunus trituberculatus and its Hox gene families provides insights of decapod evolution.</title>
        <authorList>
            <person name="Jeong J.-H."/>
            <person name="Song I."/>
            <person name="Kim S."/>
            <person name="Choi T."/>
            <person name="Kim D."/>
            <person name="Ryu S."/>
            <person name="Kim W."/>
        </authorList>
    </citation>
    <scope>NUCLEOTIDE SEQUENCE [LARGE SCALE GENOMIC DNA]</scope>
    <source>
        <tissue evidence="1">Muscle</tissue>
    </source>
</reference>
<dbReference type="AlphaFoldDB" id="A0A5B7DHY6"/>
<accession>A0A5B7DHY6</accession>
<gene>
    <name evidence="1" type="ORF">E2C01_013763</name>
</gene>
<evidence type="ECO:0000313" key="1">
    <source>
        <dbReference type="EMBL" id="MPC20804.1"/>
    </source>
</evidence>
<evidence type="ECO:0000313" key="2">
    <source>
        <dbReference type="Proteomes" id="UP000324222"/>
    </source>
</evidence>
<keyword evidence="2" id="KW-1185">Reference proteome</keyword>
<proteinExistence type="predicted"/>
<name>A0A5B7DHY6_PORTR</name>
<organism evidence="1 2">
    <name type="scientific">Portunus trituberculatus</name>
    <name type="common">Swimming crab</name>
    <name type="synonym">Neptunus trituberculatus</name>
    <dbReference type="NCBI Taxonomy" id="210409"/>
    <lineage>
        <taxon>Eukaryota</taxon>
        <taxon>Metazoa</taxon>
        <taxon>Ecdysozoa</taxon>
        <taxon>Arthropoda</taxon>
        <taxon>Crustacea</taxon>
        <taxon>Multicrustacea</taxon>
        <taxon>Malacostraca</taxon>
        <taxon>Eumalacostraca</taxon>
        <taxon>Eucarida</taxon>
        <taxon>Decapoda</taxon>
        <taxon>Pleocyemata</taxon>
        <taxon>Brachyura</taxon>
        <taxon>Eubrachyura</taxon>
        <taxon>Portunoidea</taxon>
        <taxon>Portunidae</taxon>
        <taxon>Portuninae</taxon>
        <taxon>Portunus</taxon>
    </lineage>
</organism>
<comment type="caution">
    <text evidence="1">The sequence shown here is derived from an EMBL/GenBank/DDBJ whole genome shotgun (WGS) entry which is preliminary data.</text>
</comment>